<dbReference type="Pfam" id="PF02769">
    <property type="entry name" value="AIRS_C"/>
    <property type="match status" value="1"/>
</dbReference>
<sequence>MSENAETDAEETNADGAAEDTTGDGATADDAADAPEAVIDAGVGAGGGRMREFVESEILARFGDGSARVGLGALEDGSVHSVEGDIVLTTDTHVVDPPVFPGGDIGELAISGTVNDLAMMGATDPIALTCGLIVEAGTPESLVTDVLDSMAAAADRVGVEISTGDTKVMGAGEIDRIAINTTGIGRVTGEPLQAARLEAGDRIVVSGPIGEHGLAVLSAREGFDFGGDLASDVAPVNDLVRAAMAAGTVRTATDPTRGGLAMALNEFASSADAGIAVEERAIPISEAASAAGEVLGIEPLDVANEGVAVFGVAPDDADAVVDALREAGAPDATIVGEVLTDHPGRVVLDTGIGRRYLAEPTGEQLPRIC</sequence>
<keyword evidence="6" id="KW-1185">Reference proteome</keyword>
<dbReference type="InterPro" id="IPR036676">
    <property type="entry name" value="PurM-like_C_sf"/>
</dbReference>
<organism evidence="5 6">
    <name type="scientific">Halococcoides cellulosivorans</name>
    <dbReference type="NCBI Taxonomy" id="1679096"/>
    <lineage>
        <taxon>Archaea</taxon>
        <taxon>Methanobacteriati</taxon>
        <taxon>Methanobacteriota</taxon>
        <taxon>Stenosarchaea group</taxon>
        <taxon>Halobacteria</taxon>
        <taxon>Halobacteriales</taxon>
        <taxon>Haloarculaceae</taxon>
        <taxon>Halococcoides</taxon>
    </lineage>
</organism>
<comment type="similarity">
    <text evidence="1">Belongs to the HypE family.</text>
</comment>
<accession>A0A2R4WXQ8</accession>
<evidence type="ECO:0000259" key="4">
    <source>
        <dbReference type="Pfam" id="PF02769"/>
    </source>
</evidence>
<dbReference type="PIRSF" id="PIRSF005644">
    <property type="entry name" value="Hdrgns_mtr_HypE"/>
    <property type="match status" value="1"/>
</dbReference>
<dbReference type="NCBIfam" id="TIGR02124">
    <property type="entry name" value="hypE"/>
    <property type="match status" value="1"/>
</dbReference>
<dbReference type="GeneID" id="36510963"/>
<dbReference type="Gene3D" id="3.90.650.10">
    <property type="entry name" value="PurM-like C-terminal domain"/>
    <property type="match status" value="1"/>
</dbReference>
<feature type="domain" description="PurM-like C-terminal" evidence="4">
    <location>
        <begin position="198"/>
        <end position="347"/>
    </location>
</feature>
<dbReference type="PANTHER" id="PTHR30303:SF0">
    <property type="entry name" value="CARBAMOYL DEHYDRATASE HYPE"/>
    <property type="match status" value="1"/>
</dbReference>
<dbReference type="KEGG" id="harc:HARCEL1_00610"/>
<dbReference type="InterPro" id="IPR011854">
    <property type="entry name" value="HypE"/>
</dbReference>
<name>A0A2R4WXQ8_9EURY</name>
<dbReference type="Proteomes" id="UP000244727">
    <property type="component" value="Chromosome"/>
</dbReference>
<dbReference type="GO" id="GO:0051604">
    <property type="term" value="P:protein maturation"/>
    <property type="evidence" value="ECO:0007669"/>
    <property type="project" value="TreeGrafter"/>
</dbReference>
<dbReference type="EMBL" id="CP028858">
    <property type="protein sequence ID" value="AWB26325.1"/>
    <property type="molecule type" value="Genomic_DNA"/>
</dbReference>
<evidence type="ECO:0000313" key="5">
    <source>
        <dbReference type="EMBL" id="AWB26325.1"/>
    </source>
</evidence>
<evidence type="ECO:0000259" key="3">
    <source>
        <dbReference type="Pfam" id="PF00586"/>
    </source>
</evidence>
<protein>
    <submittedName>
        <fullName evidence="5">Hydrogenase expression/formation protein HypE</fullName>
    </submittedName>
</protein>
<evidence type="ECO:0000256" key="1">
    <source>
        <dbReference type="ARBA" id="ARBA00006243"/>
    </source>
</evidence>
<dbReference type="AlphaFoldDB" id="A0A2R4WXQ8"/>
<gene>
    <name evidence="5" type="primary">hypE</name>
    <name evidence="5" type="ORF">HARCEL1_00610</name>
</gene>
<dbReference type="SUPFAM" id="SSF56042">
    <property type="entry name" value="PurM C-terminal domain-like"/>
    <property type="match status" value="1"/>
</dbReference>
<dbReference type="Pfam" id="PF00586">
    <property type="entry name" value="AIRS"/>
    <property type="match status" value="1"/>
</dbReference>
<evidence type="ECO:0000313" key="6">
    <source>
        <dbReference type="Proteomes" id="UP000244727"/>
    </source>
</evidence>
<dbReference type="InterPro" id="IPR036921">
    <property type="entry name" value="PurM-like_N_sf"/>
</dbReference>
<dbReference type="PANTHER" id="PTHR30303">
    <property type="entry name" value="HYDROGENASE ISOENZYMES FORMATION PROTEIN HYPE"/>
    <property type="match status" value="1"/>
</dbReference>
<feature type="region of interest" description="Disordered" evidence="2">
    <location>
        <begin position="1"/>
        <end position="34"/>
    </location>
</feature>
<dbReference type="InterPro" id="IPR010918">
    <property type="entry name" value="PurM-like_C_dom"/>
</dbReference>
<reference evidence="5 6" key="1">
    <citation type="submission" date="2018-04" db="EMBL/GenBank/DDBJ databases">
        <title>Halococcoides cellulosivorans gen. nov., sp. nov., an extremely halophilic cellulose-utilizing haloarchaeon from hypersaline lakes.</title>
        <authorList>
            <person name="Sorokin D.Y."/>
            <person name="Toshchakov S.V."/>
            <person name="Samarov N.I."/>
            <person name="Korzhenkov A."/>
            <person name="Kublanov I.V."/>
        </authorList>
    </citation>
    <scope>NUCLEOTIDE SEQUENCE [LARGE SCALE GENOMIC DNA]</scope>
    <source>
        <strain evidence="5 6">HArcel1</strain>
    </source>
</reference>
<dbReference type="RefSeq" id="WP_108380694.1">
    <property type="nucleotide sequence ID" value="NZ_CP028858.1"/>
</dbReference>
<feature type="domain" description="PurM-like N-terminal" evidence="3">
    <location>
        <begin position="77"/>
        <end position="187"/>
    </location>
</feature>
<proteinExistence type="inferred from homology"/>
<dbReference type="Gene3D" id="3.30.1330.10">
    <property type="entry name" value="PurM-like, N-terminal domain"/>
    <property type="match status" value="1"/>
</dbReference>
<dbReference type="InterPro" id="IPR016188">
    <property type="entry name" value="PurM-like_N"/>
</dbReference>
<evidence type="ECO:0000256" key="2">
    <source>
        <dbReference type="SAM" id="MobiDB-lite"/>
    </source>
</evidence>
<dbReference type="SUPFAM" id="SSF55326">
    <property type="entry name" value="PurM N-terminal domain-like"/>
    <property type="match status" value="1"/>
</dbReference>
<feature type="compositionally biased region" description="Acidic residues" evidence="2">
    <location>
        <begin position="1"/>
        <end position="22"/>
    </location>
</feature>